<comment type="caution">
    <text evidence="1">The sequence shown here is derived from an EMBL/GenBank/DDBJ whole genome shotgun (WGS) entry which is preliminary data.</text>
</comment>
<dbReference type="RefSeq" id="WP_184835114.1">
    <property type="nucleotide sequence ID" value="NZ_BAAAVN010000006.1"/>
</dbReference>
<proteinExistence type="predicted"/>
<keyword evidence="2" id="KW-1185">Reference proteome</keyword>
<evidence type="ECO:0000313" key="1">
    <source>
        <dbReference type="EMBL" id="MBB5979838.1"/>
    </source>
</evidence>
<name>A0A841DX70_9ACTN</name>
<evidence type="ECO:0000313" key="2">
    <source>
        <dbReference type="Proteomes" id="UP000558997"/>
    </source>
</evidence>
<protein>
    <submittedName>
        <fullName evidence="1">Uncharacterized protein</fullName>
    </submittedName>
</protein>
<gene>
    <name evidence="1" type="ORF">HDA44_003179</name>
</gene>
<dbReference type="AlphaFoldDB" id="A0A841DX70"/>
<reference evidence="1 2" key="1">
    <citation type="submission" date="2020-08" db="EMBL/GenBank/DDBJ databases">
        <title>Sequencing the genomes of 1000 actinobacteria strains.</title>
        <authorList>
            <person name="Klenk H.-P."/>
        </authorList>
    </citation>
    <scope>NUCLEOTIDE SEQUENCE [LARGE SCALE GENOMIC DNA]</scope>
    <source>
        <strain evidence="1 2">DSM 17294</strain>
    </source>
</reference>
<accession>A0A841DX70</accession>
<organism evidence="1 2">
    <name type="scientific">Kribbella solani</name>
    <dbReference type="NCBI Taxonomy" id="236067"/>
    <lineage>
        <taxon>Bacteria</taxon>
        <taxon>Bacillati</taxon>
        <taxon>Actinomycetota</taxon>
        <taxon>Actinomycetes</taxon>
        <taxon>Propionibacteriales</taxon>
        <taxon>Kribbellaceae</taxon>
        <taxon>Kribbella</taxon>
    </lineage>
</organism>
<dbReference type="EMBL" id="JACHNF010000001">
    <property type="protein sequence ID" value="MBB5979838.1"/>
    <property type="molecule type" value="Genomic_DNA"/>
</dbReference>
<dbReference type="Proteomes" id="UP000558997">
    <property type="component" value="Unassembled WGS sequence"/>
</dbReference>
<sequence>MDGKAADRDEVRRRVVELVGRAEAVVEGLEVGAEDGRWALTAFSRYRLCELLGIVPYVRYEGDVDGDPVALLEEAAGLVDRIEVSIEDLSWRLALGDAVRTAAADVRRVRDAGDV</sequence>